<reference evidence="8" key="2">
    <citation type="submission" date="2022-10" db="EMBL/GenBank/DDBJ databases">
        <authorList>
            <consortium name="ENA_rothamsted_submissions"/>
            <consortium name="culmorum"/>
            <person name="King R."/>
        </authorList>
    </citation>
    <scope>NUCLEOTIDE SEQUENCE</scope>
</reference>
<dbReference type="GO" id="GO:0016042">
    <property type="term" value="P:lipid catabolic process"/>
    <property type="evidence" value="ECO:0007669"/>
    <property type="project" value="TreeGrafter"/>
</dbReference>
<dbReference type="PRINTS" id="PR00823">
    <property type="entry name" value="PANCLIPASE"/>
</dbReference>
<dbReference type="GO" id="GO:0005615">
    <property type="term" value="C:extracellular space"/>
    <property type="evidence" value="ECO:0007669"/>
    <property type="project" value="TreeGrafter"/>
</dbReference>
<evidence type="ECO:0000256" key="1">
    <source>
        <dbReference type="ARBA" id="ARBA00004613"/>
    </source>
</evidence>
<dbReference type="Pfam" id="PF00151">
    <property type="entry name" value="Lipase"/>
    <property type="match status" value="1"/>
</dbReference>
<dbReference type="SUPFAM" id="SSF53474">
    <property type="entry name" value="alpha/beta-Hydrolases"/>
    <property type="match status" value="1"/>
</dbReference>
<keyword evidence="6" id="KW-0732">Signal</keyword>
<dbReference type="PRINTS" id="PR00821">
    <property type="entry name" value="TAGLIPASE"/>
</dbReference>
<evidence type="ECO:0000256" key="6">
    <source>
        <dbReference type="SAM" id="SignalP"/>
    </source>
</evidence>
<proteinExistence type="inferred from homology"/>
<dbReference type="PANTHER" id="PTHR11610:SF185">
    <property type="entry name" value="LD47264P"/>
    <property type="match status" value="1"/>
</dbReference>
<keyword evidence="4" id="KW-1015">Disulfide bond</keyword>
<dbReference type="InterPro" id="IPR029058">
    <property type="entry name" value="AB_hydrolase_fold"/>
</dbReference>
<dbReference type="EMBL" id="OU895880">
    <property type="protein sequence ID" value="CAG9810422.1"/>
    <property type="molecule type" value="Genomic_DNA"/>
</dbReference>
<accession>A0A9N9S6V1</accession>
<dbReference type="Gene3D" id="3.40.50.1820">
    <property type="entry name" value="alpha/beta hydrolase"/>
    <property type="match status" value="1"/>
</dbReference>
<dbReference type="OrthoDB" id="199913at2759"/>
<gene>
    <name evidence="8" type="ORF">CHIRRI_LOCUS13235</name>
</gene>
<feature type="domain" description="Lipase" evidence="7">
    <location>
        <begin position="221"/>
        <end position="550"/>
    </location>
</feature>
<dbReference type="InterPro" id="IPR002331">
    <property type="entry name" value="Lipase_panc"/>
</dbReference>
<reference evidence="8" key="1">
    <citation type="submission" date="2022-01" db="EMBL/GenBank/DDBJ databases">
        <authorList>
            <person name="King R."/>
        </authorList>
    </citation>
    <scope>NUCLEOTIDE SEQUENCE</scope>
</reference>
<organism evidence="8 9">
    <name type="scientific">Chironomus riparius</name>
    <dbReference type="NCBI Taxonomy" id="315576"/>
    <lineage>
        <taxon>Eukaryota</taxon>
        <taxon>Metazoa</taxon>
        <taxon>Ecdysozoa</taxon>
        <taxon>Arthropoda</taxon>
        <taxon>Hexapoda</taxon>
        <taxon>Insecta</taxon>
        <taxon>Pterygota</taxon>
        <taxon>Neoptera</taxon>
        <taxon>Endopterygota</taxon>
        <taxon>Diptera</taxon>
        <taxon>Nematocera</taxon>
        <taxon>Chironomoidea</taxon>
        <taxon>Chironomidae</taxon>
        <taxon>Chironominae</taxon>
        <taxon>Chironomus</taxon>
    </lineage>
</organism>
<name>A0A9N9S6V1_9DIPT</name>
<dbReference type="InterPro" id="IPR000734">
    <property type="entry name" value="TAG_lipase"/>
</dbReference>
<dbReference type="InterPro" id="IPR013818">
    <property type="entry name" value="Lipase"/>
</dbReference>
<evidence type="ECO:0000256" key="4">
    <source>
        <dbReference type="ARBA" id="ARBA00023157"/>
    </source>
</evidence>
<keyword evidence="9" id="KW-1185">Reference proteome</keyword>
<keyword evidence="3" id="KW-0964">Secreted</keyword>
<sequence length="683" mass="77051">MKRLTMLFIFVIGFVCVFALDEEVLENGGGFWVQWNIRMDGLPDYAVIGGKDQDGDLIVIRAVHEDHGMIVGKYSPARKEATIPYYNEEHFKRNFEVLAYKHYIWTNASDGRSLIYGVQSRNMLICRSKVNGYYLPGKLERNRCFVSSGGYEYEFSDWETLKTVSTDMHQQLSTILSFIIALNSLSSADDAVTQNETQPAYNLNDIYKEAENVADVGYFERCYGIYGCFPVDYPWNSDQRAHSVYPFSPSILKVKFPAFTNSTRTTPTLIDINDPSTITSLKINKDHKIYFIAHGFLELGNAKWLINMMNEILNYDNQATVIIVDWRGGSAPPYYQAVANIRVVGAVVAHVIMGIALELEMDNLDKFHLIGHSLGSHVSGYAGYFTQRDFGMKVGRITGLDPAKPYFEFTHPIVRLDTSDAQFVDILHTDSATFQEKSFGLKQQIGHVDFYPNGGRDQPVCRGQYFDGTCNHKNAVELFTESINTKCPFMAISCESYEDFLKGTCSSCNEDGHACVKFGFHSQSSFNQLNTTHQSPMKPIYLLTASSAPFCKIHNKITIKMANSSVHAGDVGTLSIKLISKGNKTSERINLNEKETKFEAGEAYTFFVTSTDIEGPVERILIVYSYEFNLLRLKNPEIFVDFIAVQSMEYNSLIKACPKNGQPLINSFVSEFNEMFCSSIKNV</sequence>
<dbReference type="PANTHER" id="PTHR11610">
    <property type="entry name" value="LIPASE"/>
    <property type="match status" value="1"/>
</dbReference>
<feature type="chain" id="PRO_5040464679" description="Lipase domain-containing protein" evidence="6">
    <location>
        <begin position="20"/>
        <end position="683"/>
    </location>
</feature>
<dbReference type="InterPro" id="IPR006616">
    <property type="entry name" value="DM9_repeat"/>
</dbReference>
<comment type="similarity">
    <text evidence="2 5">Belongs to the AB hydrolase superfamily. Lipase family.</text>
</comment>
<evidence type="ECO:0000313" key="9">
    <source>
        <dbReference type="Proteomes" id="UP001153620"/>
    </source>
</evidence>
<dbReference type="Pfam" id="PF11901">
    <property type="entry name" value="DM9"/>
    <property type="match status" value="1"/>
</dbReference>
<evidence type="ECO:0000259" key="7">
    <source>
        <dbReference type="Pfam" id="PF00151"/>
    </source>
</evidence>
<dbReference type="AlphaFoldDB" id="A0A9N9S6V1"/>
<evidence type="ECO:0000256" key="3">
    <source>
        <dbReference type="ARBA" id="ARBA00022525"/>
    </source>
</evidence>
<dbReference type="SMART" id="SM00696">
    <property type="entry name" value="DM9"/>
    <property type="match status" value="1"/>
</dbReference>
<feature type="signal peptide" evidence="6">
    <location>
        <begin position="1"/>
        <end position="19"/>
    </location>
</feature>
<dbReference type="CDD" id="cd00707">
    <property type="entry name" value="Pancreat_lipase_like"/>
    <property type="match status" value="1"/>
</dbReference>
<dbReference type="GO" id="GO:0004806">
    <property type="term" value="F:triacylglycerol lipase activity"/>
    <property type="evidence" value="ECO:0007669"/>
    <property type="project" value="InterPro"/>
</dbReference>
<dbReference type="InterPro" id="IPR033906">
    <property type="entry name" value="Lipase_N"/>
</dbReference>
<comment type="subcellular location">
    <subcellularLocation>
        <location evidence="1">Secreted</location>
    </subcellularLocation>
</comment>
<protein>
    <recommendedName>
        <fullName evidence="7">Lipase domain-containing protein</fullName>
    </recommendedName>
</protein>
<evidence type="ECO:0000256" key="5">
    <source>
        <dbReference type="RuleBase" id="RU004262"/>
    </source>
</evidence>
<evidence type="ECO:0000313" key="8">
    <source>
        <dbReference type="EMBL" id="CAG9810422.1"/>
    </source>
</evidence>
<evidence type="ECO:0000256" key="2">
    <source>
        <dbReference type="ARBA" id="ARBA00010701"/>
    </source>
</evidence>
<dbReference type="Proteomes" id="UP001153620">
    <property type="component" value="Chromosome 4"/>
</dbReference>